<dbReference type="Proteomes" id="UP000828390">
    <property type="component" value="Unassembled WGS sequence"/>
</dbReference>
<protein>
    <submittedName>
        <fullName evidence="2">Uncharacterized protein</fullName>
    </submittedName>
</protein>
<name>A0A9D3YGP0_DREPO</name>
<dbReference type="AlphaFoldDB" id="A0A9D3YGP0"/>
<reference evidence="2" key="2">
    <citation type="submission" date="2020-11" db="EMBL/GenBank/DDBJ databases">
        <authorList>
            <person name="McCartney M.A."/>
            <person name="Auch B."/>
            <person name="Kono T."/>
            <person name="Mallez S."/>
            <person name="Becker A."/>
            <person name="Gohl D.M."/>
            <person name="Silverstein K.A.T."/>
            <person name="Koren S."/>
            <person name="Bechman K.B."/>
            <person name="Herman A."/>
            <person name="Abrahante J.E."/>
            <person name="Garbe J."/>
        </authorList>
    </citation>
    <scope>NUCLEOTIDE SEQUENCE</scope>
    <source>
        <strain evidence="2">Duluth1</strain>
        <tissue evidence="2">Whole animal</tissue>
    </source>
</reference>
<sequence length="77" mass="8448">MCTVGRFMGEQFAESPLSKNILAQQPAGRGEGPRVQGLGTGLSFQVTPEDPSWLCRLKFIPFGGHCSRKDMSEMDET</sequence>
<keyword evidence="3" id="KW-1185">Reference proteome</keyword>
<organism evidence="2 3">
    <name type="scientific">Dreissena polymorpha</name>
    <name type="common">Zebra mussel</name>
    <name type="synonym">Mytilus polymorpha</name>
    <dbReference type="NCBI Taxonomy" id="45954"/>
    <lineage>
        <taxon>Eukaryota</taxon>
        <taxon>Metazoa</taxon>
        <taxon>Spiralia</taxon>
        <taxon>Lophotrochozoa</taxon>
        <taxon>Mollusca</taxon>
        <taxon>Bivalvia</taxon>
        <taxon>Autobranchia</taxon>
        <taxon>Heteroconchia</taxon>
        <taxon>Euheterodonta</taxon>
        <taxon>Imparidentia</taxon>
        <taxon>Neoheterodontei</taxon>
        <taxon>Myida</taxon>
        <taxon>Dreissenoidea</taxon>
        <taxon>Dreissenidae</taxon>
        <taxon>Dreissena</taxon>
    </lineage>
</organism>
<evidence type="ECO:0000313" key="2">
    <source>
        <dbReference type="EMBL" id="KAH3698965.1"/>
    </source>
</evidence>
<feature type="region of interest" description="Disordered" evidence="1">
    <location>
        <begin position="18"/>
        <end position="42"/>
    </location>
</feature>
<gene>
    <name evidence="2" type="ORF">DPMN_073911</name>
</gene>
<comment type="caution">
    <text evidence="2">The sequence shown here is derived from an EMBL/GenBank/DDBJ whole genome shotgun (WGS) entry which is preliminary data.</text>
</comment>
<reference evidence="2" key="1">
    <citation type="journal article" date="2019" name="bioRxiv">
        <title>The Genome of the Zebra Mussel, Dreissena polymorpha: A Resource for Invasive Species Research.</title>
        <authorList>
            <person name="McCartney M.A."/>
            <person name="Auch B."/>
            <person name="Kono T."/>
            <person name="Mallez S."/>
            <person name="Zhang Y."/>
            <person name="Obille A."/>
            <person name="Becker A."/>
            <person name="Abrahante J.E."/>
            <person name="Garbe J."/>
            <person name="Badalamenti J.P."/>
            <person name="Herman A."/>
            <person name="Mangelson H."/>
            <person name="Liachko I."/>
            <person name="Sullivan S."/>
            <person name="Sone E.D."/>
            <person name="Koren S."/>
            <person name="Silverstein K.A.T."/>
            <person name="Beckman K.B."/>
            <person name="Gohl D.M."/>
        </authorList>
    </citation>
    <scope>NUCLEOTIDE SEQUENCE</scope>
    <source>
        <strain evidence="2">Duluth1</strain>
        <tissue evidence="2">Whole animal</tissue>
    </source>
</reference>
<evidence type="ECO:0000313" key="3">
    <source>
        <dbReference type="Proteomes" id="UP000828390"/>
    </source>
</evidence>
<evidence type="ECO:0000256" key="1">
    <source>
        <dbReference type="SAM" id="MobiDB-lite"/>
    </source>
</evidence>
<dbReference type="EMBL" id="JAIWYP010000015">
    <property type="protein sequence ID" value="KAH3698965.1"/>
    <property type="molecule type" value="Genomic_DNA"/>
</dbReference>
<accession>A0A9D3YGP0</accession>
<proteinExistence type="predicted"/>